<comment type="caution">
    <text evidence="14">The sequence shown here is derived from an EMBL/GenBank/DDBJ whole genome shotgun (WGS) entry which is preliminary data.</text>
</comment>
<dbReference type="Gene3D" id="3.40.50.200">
    <property type="entry name" value="Peptidase S8/S53 domain"/>
    <property type="match status" value="1"/>
</dbReference>
<dbReference type="InterPro" id="IPR050131">
    <property type="entry name" value="Peptidase_S8_subtilisin-like"/>
</dbReference>
<comment type="subcellular location">
    <subcellularLocation>
        <location evidence="1">Secreted</location>
    </subcellularLocation>
</comment>
<evidence type="ECO:0000256" key="10">
    <source>
        <dbReference type="PROSITE-ProRule" id="PRU01240"/>
    </source>
</evidence>
<dbReference type="PANTHER" id="PTHR43806:SF11">
    <property type="entry name" value="CEREVISIN-RELATED"/>
    <property type="match status" value="1"/>
</dbReference>
<keyword evidence="4 10" id="KW-0645">Protease</keyword>
<name>A0A7C9PH64_9BURK</name>
<feature type="active site" description="Charge relay system" evidence="9 10">
    <location>
        <position position="400"/>
    </location>
</feature>
<dbReference type="InterPro" id="IPR000209">
    <property type="entry name" value="Peptidase_S8/S53_dom"/>
</dbReference>
<feature type="compositionally biased region" description="Low complexity" evidence="12">
    <location>
        <begin position="209"/>
        <end position="218"/>
    </location>
</feature>
<feature type="region of interest" description="Disordered" evidence="12">
    <location>
        <begin position="1"/>
        <end position="38"/>
    </location>
</feature>
<keyword evidence="5" id="KW-0732">Signal</keyword>
<comment type="similarity">
    <text evidence="2 10 11">Belongs to the peptidase S8 family.</text>
</comment>
<dbReference type="InterPro" id="IPR022398">
    <property type="entry name" value="Peptidase_S8_His-AS"/>
</dbReference>
<keyword evidence="15" id="KW-1185">Reference proteome</keyword>
<dbReference type="PRINTS" id="PR00723">
    <property type="entry name" value="SUBTILISIN"/>
</dbReference>
<dbReference type="AlphaFoldDB" id="A0A7C9PH64"/>
<dbReference type="PROSITE" id="PS51892">
    <property type="entry name" value="SUBTILASE"/>
    <property type="match status" value="1"/>
</dbReference>
<dbReference type="PROSITE" id="PS00137">
    <property type="entry name" value="SUBTILASE_HIS"/>
    <property type="match status" value="1"/>
</dbReference>
<proteinExistence type="inferred from homology"/>
<keyword evidence="6 10" id="KW-0378">Hydrolase</keyword>
<dbReference type="InterPro" id="IPR023828">
    <property type="entry name" value="Peptidase_S8_Ser-AS"/>
</dbReference>
<dbReference type="EMBL" id="JAAGOH010000006">
    <property type="protein sequence ID" value="NDY90934.1"/>
    <property type="molecule type" value="Genomic_DNA"/>
</dbReference>
<dbReference type="InterPro" id="IPR015500">
    <property type="entry name" value="Peptidase_S8_subtilisin-rel"/>
</dbReference>
<evidence type="ECO:0000313" key="14">
    <source>
        <dbReference type="EMBL" id="NDY90934.1"/>
    </source>
</evidence>
<dbReference type="PROSITE" id="PS00136">
    <property type="entry name" value="SUBTILASE_ASP"/>
    <property type="match status" value="1"/>
</dbReference>
<dbReference type="GO" id="GO:0006508">
    <property type="term" value="P:proteolysis"/>
    <property type="evidence" value="ECO:0007669"/>
    <property type="project" value="UniProtKB-KW"/>
</dbReference>
<evidence type="ECO:0000256" key="7">
    <source>
        <dbReference type="ARBA" id="ARBA00022825"/>
    </source>
</evidence>
<feature type="compositionally biased region" description="Acidic residues" evidence="12">
    <location>
        <begin position="26"/>
        <end position="38"/>
    </location>
</feature>
<feature type="domain" description="Peptidase S8/S53" evidence="13">
    <location>
        <begin position="160"/>
        <end position="438"/>
    </location>
</feature>
<gene>
    <name evidence="14" type="ORF">G3A44_06960</name>
</gene>
<dbReference type="GO" id="GO:0005576">
    <property type="term" value="C:extracellular region"/>
    <property type="evidence" value="ECO:0007669"/>
    <property type="project" value="UniProtKB-SubCell"/>
</dbReference>
<dbReference type="GO" id="GO:0004252">
    <property type="term" value="F:serine-type endopeptidase activity"/>
    <property type="evidence" value="ECO:0007669"/>
    <property type="project" value="UniProtKB-UniRule"/>
</dbReference>
<keyword evidence="3" id="KW-0964">Secreted</keyword>
<feature type="region of interest" description="Disordered" evidence="12">
    <location>
        <begin position="194"/>
        <end position="218"/>
    </location>
</feature>
<organism evidence="14 15">
    <name type="scientific">Ideonella livida</name>
    <dbReference type="NCBI Taxonomy" id="2707176"/>
    <lineage>
        <taxon>Bacteria</taxon>
        <taxon>Pseudomonadati</taxon>
        <taxon>Pseudomonadota</taxon>
        <taxon>Betaproteobacteria</taxon>
        <taxon>Burkholderiales</taxon>
        <taxon>Sphaerotilaceae</taxon>
        <taxon>Ideonella</taxon>
    </lineage>
</organism>
<dbReference type="PANTHER" id="PTHR43806">
    <property type="entry name" value="PEPTIDASE S8"/>
    <property type="match status" value="1"/>
</dbReference>
<dbReference type="Proteomes" id="UP000484255">
    <property type="component" value="Unassembled WGS sequence"/>
</dbReference>
<dbReference type="Pfam" id="PF00082">
    <property type="entry name" value="Peptidase_S8"/>
    <property type="match status" value="1"/>
</dbReference>
<protein>
    <submittedName>
        <fullName evidence="14">S8 family serine peptidase</fullName>
    </submittedName>
</protein>
<accession>A0A7C9PH64</accession>
<keyword evidence="8" id="KW-0865">Zymogen</keyword>
<dbReference type="PROSITE" id="PS00138">
    <property type="entry name" value="SUBTILASE_SER"/>
    <property type="match status" value="1"/>
</dbReference>
<feature type="active site" description="Charge relay system" evidence="9 10">
    <location>
        <position position="220"/>
    </location>
</feature>
<evidence type="ECO:0000256" key="4">
    <source>
        <dbReference type="ARBA" id="ARBA00022670"/>
    </source>
</evidence>
<dbReference type="RefSeq" id="WP_163456793.1">
    <property type="nucleotide sequence ID" value="NZ_JAAGOH010000006.1"/>
</dbReference>
<evidence type="ECO:0000256" key="2">
    <source>
        <dbReference type="ARBA" id="ARBA00011073"/>
    </source>
</evidence>
<evidence type="ECO:0000256" key="5">
    <source>
        <dbReference type="ARBA" id="ARBA00022729"/>
    </source>
</evidence>
<evidence type="ECO:0000259" key="13">
    <source>
        <dbReference type="Pfam" id="PF00082"/>
    </source>
</evidence>
<dbReference type="InterPro" id="IPR023827">
    <property type="entry name" value="Peptidase_S8_Asp-AS"/>
</dbReference>
<evidence type="ECO:0000256" key="8">
    <source>
        <dbReference type="ARBA" id="ARBA00023145"/>
    </source>
</evidence>
<evidence type="ECO:0000256" key="9">
    <source>
        <dbReference type="PIRSR" id="PIRSR615500-1"/>
    </source>
</evidence>
<dbReference type="FunFam" id="3.40.50.200:FF:000022">
    <property type="entry name" value="Extracellular protease"/>
    <property type="match status" value="1"/>
</dbReference>
<dbReference type="Gene3D" id="2.60.120.380">
    <property type="match status" value="1"/>
</dbReference>
<evidence type="ECO:0000256" key="3">
    <source>
        <dbReference type="ARBA" id="ARBA00022525"/>
    </source>
</evidence>
<evidence type="ECO:0000256" key="6">
    <source>
        <dbReference type="ARBA" id="ARBA00022801"/>
    </source>
</evidence>
<feature type="active site" description="Charge relay system" evidence="9 10">
    <location>
        <position position="169"/>
    </location>
</feature>
<evidence type="ECO:0000256" key="12">
    <source>
        <dbReference type="SAM" id="MobiDB-lite"/>
    </source>
</evidence>
<reference evidence="14 15" key="1">
    <citation type="submission" date="2020-02" db="EMBL/GenBank/DDBJ databases">
        <title>Ideonella bacterium strain TBM-1.</title>
        <authorList>
            <person name="Chen W.-M."/>
        </authorList>
    </citation>
    <scope>NUCLEOTIDE SEQUENCE [LARGE SCALE GENOMIC DNA]</scope>
    <source>
        <strain evidence="14 15">TBM-1</strain>
    </source>
</reference>
<evidence type="ECO:0000313" key="15">
    <source>
        <dbReference type="Proteomes" id="UP000484255"/>
    </source>
</evidence>
<evidence type="ECO:0000256" key="11">
    <source>
        <dbReference type="RuleBase" id="RU003355"/>
    </source>
</evidence>
<keyword evidence="7 10" id="KW-0720">Serine protease</keyword>
<sequence length="585" mass="59475">MTSAEPGEVLEIAQPLAPRPARDPDGEATQEEAQEEVPTDQLIVQFHPSRSRALAAPRTRASQLQALRSAAHAQGLVVIQARARGQDRAVLKLEQALPATQLRPAAQALAGQIAGVRRIEPDLKAQPQRVPTDPLYSQQWHYQGQPGSLNLAAAWDLSTGQDVVVGVVDTGVLPHADLSANLLSGRDFISSASAARDGDGRDGDGSDAGDGCSSGQSSWHGTHVAGTIAAAANNGQGGAGVAWDALLLPVRVLGCGGGYTSDITDGMRWAAGLLSDGTPPPSQPAKVLNLSLGGGGGCPSDFQSAIDEVMAAGVSVVVAAGNSNAAVSGFFPANCRGVITVASVGRGGARAPYSNYGPRVDVAAPGGNMAAGTAMGVLSTHNSGSLAPGADSYQFLQGTSMAAPHISGLVALMLARNPNLRPDEIRTLLRSTARAFPVTCSGCGTGIANAAAAVAAANVGAAVASAAAEQEPNDAHAQAQTLGSLPVKLSGHLGTLQDVDTYKVRVAPGVTVTARLLANPAANLSLVFRNAANVVMLRSDRAAGLADRLSWRNGSGAGVDLFIRIVRVTGTPGASTMDYTLEVAR</sequence>
<dbReference type="InterPro" id="IPR036852">
    <property type="entry name" value="Peptidase_S8/S53_dom_sf"/>
</dbReference>
<evidence type="ECO:0000256" key="1">
    <source>
        <dbReference type="ARBA" id="ARBA00004613"/>
    </source>
</evidence>
<dbReference type="SUPFAM" id="SSF52743">
    <property type="entry name" value="Subtilisin-like"/>
    <property type="match status" value="1"/>
</dbReference>